<name>A0A7Z2ZJZ2_9BACL</name>
<dbReference type="RefSeq" id="WP_169278521.1">
    <property type="nucleotide sequence ID" value="NZ_CP051680.1"/>
</dbReference>
<reference evidence="1 2" key="1">
    <citation type="submission" date="2020-04" db="EMBL/GenBank/DDBJ databases">
        <title>Genome sequencing of novel species.</title>
        <authorList>
            <person name="Heo J."/>
            <person name="Kim S.-J."/>
            <person name="Kim J.-S."/>
            <person name="Hong S.-B."/>
            <person name="Kwon S.-W."/>
        </authorList>
    </citation>
    <scope>NUCLEOTIDE SEQUENCE [LARGE SCALE GENOMIC DNA]</scope>
    <source>
        <strain evidence="1 2">MFER-1</strain>
    </source>
</reference>
<dbReference type="Proteomes" id="UP000502248">
    <property type="component" value="Chromosome"/>
</dbReference>
<organism evidence="1 2">
    <name type="scientific">Cohnella herbarum</name>
    <dbReference type="NCBI Taxonomy" id="2728023"/>
    <lineage>
        <taxon>Bacteria</taxon>
        <taxon>Bacillati</taxon>
        <taxon>Bacillota</taxon>
        <taxon>Bacilli</taxon>
        <taxon>Bacillales</taxon>
        <taxon>Paenibacillaceae</taxon>
        <taxon>Cohnella</taxon>
    </lineage>
</organism>
<evidence type="ECO:0000313" key="1">
    <source>
        <dbReference type="EMBL" id="QJD82219.1"/>
    </source>
</evidence>
<protein>
    <submittedName>
        <fullName evidence="1">DUF4085 family protein</fullName>
    </submittedName>
</protein>
<proteinExistence type="predicted"/>
<evidence type="ECO:0000313" key="2">
    <source>
        <dbReference type="Proteomes" id="UP000502248"/>
    </source>
</evidence>
<accession>A0A7Z2ZJZ2</accession>
<gene>
    <name evidence="1" type="ORF">HH215_02840</name>
</gene>
<dbReference type="EMBL" id="CP051680">
    <property type="protein sequence ID" value="QJD82219.1"/>
    <property type="molecule type" value="Genomic_DNA"/>
</dbReference>
<keyword evidence="2" id="KW-1185">Reference proteome</keyword>
<dbReference type="Pfam" id="PF13315">
    <property type="entry name" value="DUF4085"/>
    <property type="match status" value="1"/>
</dbReference>
<dbReference type="AlphaFoldDB" id="A0A7Z2ZJZ2"/>
<dbReference type="InterPro" id="IPR025144">
    <property type="entry name" value="DUF4085"/>
</dbReference>
<dbReference type="KEGG" id="cheb:HH215_02840"/>
<sequence length="227" mass="26734">MKVFTKSWYAEMQVRGFLVFPETEQDWEEDVAGYTAKGLDFEKMRKEELEFRKADLLRFLPESFHPYIHDGTIISVFPSRELREMSERWKCDYNDRMKIISQNYRNGYDQIKDTLPQNATQLHEKSLHDAIVLSYESFSDDAFVLTLDCSGSYHYYTEVRLTFRGVTELAVPEGLVGAWWLYDEIYANEFGFELHVLLDMPLMELHIIAEDVLIEPQTLRTGEQNEA</sequence>